<dbReference type="Proteomes" id="UP000521943">
    <property type="component" value="Unassembled WGS sequence"/>
</dbReference>
<accession>A0A8H6LS77</accession>
<evidence type="ECO:0000313" key="3">
    <source>
        <dbReference type="Proteomes" id="UP000521943"/>
    </source>
</evidence>
<feature type="region of interest" description="Disordered" evidence="1">
    <location>
        <begin position="172"/>
        <end position="215"/>
    </location>
</feature>
<dbReference type="AlphaFoldDB" id="A0A8H6LS77"/>
<evidence type="ECO:0000256" key="1">
    <source>
        <dbReference type="SAM" id="MobiDB-lite"/>
    </source>
</evidence>
<keyword evidence="3" id="KW-1185">Reference proteome</keyword>
<feature type="compositionally biased region" description="Low complexity" evidence="1">
    <location>
        <begin position="185"/>
        <end position="194"/>
    </location>
</feature>
<sequence>MSDIRDADFSSSIPTVLAEVNVPHAIRPMFETFLEALAAANYVLLSPHDQRYREGEIIRERLRHFEAVDASIPWTIVHAYGQPIAVVSSSVQSQTEYGPNGPNRDLRPIIAGLLNVTYGSGTTTPAPTVHTASNNIATASTTNNVPTAASGEPTGVSASNAPTVAPFVAAEPVSPTDMSRDCPTPGYGSPGPSYWPRTKQDDAFGEDYDTWKEHE</sequence>
<reference evidence="2 3" key="1">
    <citation type="submission" date="2020-07" db="EMBL/GenBank/DDBJ databases">
        <title>Comparative genomics of pyrophilous fungi reveals a link between fire events and developmental genes.</title>
        <authorList>
            <consortium name="DOE Joint Genome Institute"/>
            <person name="Steindorff A.S."/>
            <person name="Carver A."/>
            <person name="Calhoun S."/>
            <person name="Stillman K."/>
            <person name="Liu H."/>
            <person name="Lipzen A."/>
            <person name="Pangilinan J."/>
            <person name="Labutti K."/>
            <person name="Bruns T.D."/>
            <person name="Grigoriev I.V."/>
        </authorList>
    </citation>
    <scope>NUCLEOTIDE SEQUENCE [LARGE SCALE GENOMIC DNA]</scope>
    <source>
        <strain evidence="2 3">CBS 144469</strain>
    </source>
</reference>
<name>A0A8H6LS77_9AGAR</name>
<evidence type="ECO:0000313" key="2">
    <source>
        <dbReference type="EMBL" id="KAF6741798.1"/>
    </source>
</evidence>
<gene>
    <name evidence="2" type="ORF">DFP72DRAFT_1083082</name>
</gene>
<dbReference type="EMBL" id="JACGCI010000217">
    <property type="protein sequence ID" value="KAF6741798.1"/>
    <property type="molecule type" value="Genomic_DNA"/>
</dbReference>
<proteinExistence type="predicted"/>
<comment type="caution">
    <text evidence="2">The sequence shown here is derived from an EMBL/GenBank/DDBJ whole genome shotgun (WGS) entry which is preliminary data.</text>
</comment>
<protein>
    <submittedName>
        <fullName evidence="2">Uncharacterized protein</fullName>
    </submittedName>
</protein>
<organism evidence="2 3">
    <name type="scientific">Ephemerocybe angulata</name>
    <dbReference type="NCBI Taxonomy" id="980116"/>
    <lineage>
        <taxon>Eukaryota</taxon>
        <taxon>Fungi</taxon>
        <taxon>Dikarya</taxon>
        <taxon>Basidiomycota</taxon>
        <taxon>Agaricomycotina</taxon>
        <taxon>Agaricomycetes</taxon>
        <taxon>Agaricomycetidae</taxon>
        <taxon>Agaricales</taxon>
        <taxon>Agaricineae</taxon>
        <taxon>Psathyrellaceae</taxon>
        <taxon>Ephemerocybe</taxon>
    </lineage>
</organism>